<dbReference type="PANTHER" id="PTHR44936:SF5">
    <property type="entry name" value="SENSOR HISTIDINE KINASE ENVZ"/>
    <property type="match status" value="1"/>
</dbReference>
<reference evidence="19 20" key="1">
    <citation type="submission" date="2020-08" db="EMBL/GenBank/DDBJ databases">
        <title>Genomic Encyclopedia of Type Strains, Phase IV (KMG-IV): sequencing the most valuable type-strain genomes for metagenomic binning, comparative biology and taxonomic classification.</title>
        <authorList>
            <person name="Goeker M."/>
        </authorList>
    </citation>
    <scope>NUCLEOTIDE SEQUENCE [LARGE SCALE GENOMIC DNA]</scope>
    <source>
        <strain evidence="19 20">DSM 4731</strain>
    </source>
</reference>
<evidence type="ECO:0000256" key="4">
    <source>
        <dbReference type="ARBA" id="ARBA00022475"/>
    </source>
</evidence>
<evidence type="ECO:0000256" key="6">
    <source>
        <dbReference type="ARBA" id="ARBA00022553"/>
    </source>
</evidence>
<feature type="compositionally biased region" description="Polar residues" evidence="15">
    <location>
        <begin position="453"/>
        <end position="467"/>
    </location>
</feature>
<keyword evidence="4" id="KW-1003">Cell membrane</keyword>
<organism evidence="19 20">
    <name type="scientific">Brevundimonas aurantiaca</name>
    <dbReference type="NCBI Taxonomy" id="74316"/>
    <lineage>
        <taxon>Bacteria</taxon>
        <taxon>Pseudomonadati</taxon>
        <taxon>Pseudomonadota</taxon>
        <taxon>Alphaproteobacteria</taxon>
        <taxon>Caulobacterales</taxon>
        <taxon>Caulobacteraceae</taxon>
        <taxon>Brevundimonas</taxon>
    </lineage>
</organism>
<evidence type="ECO:0000256" key="13">
    <source>
        <dbReference type="ARBA" id="ARBA00023012"/>
    </source>
</evidence>
<evidence type="ECO:0000256" key="2">
    <source>
        <dbReference type="ARBA" id="ARBA00004429"/>
    </source>
</evidence>
<evidence type="ECO:0000256" key="11">
    <source>
        <dbReference type="ARBA" id="ARBA00022840"/>
    </source>
</evidence>
<dbReference type="PRINTS" id="PR00344">
    <property type="entry name" value="BCTRLSENSOR"/>
</dbReference>
<dbReference type="InterPro" id="IPR050980">
    <property type="entry name" value="2C_sensor_his_kinase"/>
</dbReference>
<evidence type="ECO:0000256" key="12">
    <source>
        <dbReference type="ARBA" id="ARBA00022989"/>
    </source>
</evidence>
<dbReference type="EMBL" id="JACHOQ010000001">
    <property type="protein sequence ID" value="MBB5738785.1"/>
    <property type="molecule type" value="Genomic_DNA"/>
</dbReference>
<dbReference type="EC" id="2.7.13.3" evidence="3"/>
<evidence type="ECO:0000256" key="1">
    <source>
        <dbReference type="ARBA" id="ARBA00000085"/>
    </source>
</evidence>
<keyword evidence="11" id="KW-0067">ATP-binding</keyword>
<keyword evidence="10 19" id="KW-0418">Kinase</keyword>
<keyword evidence="9" id="KW-0547">Nucleotide-binding</keyword>
<dbReference type="InterPro" id="IPR003594">
    <property type="entry name" value="HATPase_dom"/>
</dbReference>
<comment type="catalytic activity">
    <reaction evidence="1">
        <text>ATP + protein L-histidine = ADP + protein N-phospho-L-histidine.</text>
        <dbReference type="EC" id="2.7.13.3"/>
    </reaction>
</comment>
<keyword evidence="7 19" id="KW-0808">Transferase</keyword>
<dbReference type="SMART" id="SM00388">
    <property type="entry name" value="HisKA"/>
    <property type="match status" value="1"/>
</dbReference>
<dbReference type="InterPro" id="IPR036890">
    <property type="entry name" value="HATPase_C_sf"/>
</dbReference>
<evidence type="ECO:0000256" key="8">
    <source>
        <dbReference type="ARBA" id="ARBA00022692"/>
    </source>
</evidence>
<dbReference type="InterPro" id="IPR005467">
    <property type="entry name" value="His_kinase_dom"/>
</dbReference>
<dbReference type="Gene3D" id="1.10.287.130">
    <property type="match status" value="1"/>
</dbReference>
<evidence type="ECO:0000256" key="10">
    <source>
        <dbReference type="ARBA" id="ARBA00022777"/>
    </source>
</evidence>
<dbReference type="GO" id="GO:0005524">
    <property type="term" value="F:ATP binding"/>
    <property type="evidence" value="ECO:0007669"/>
    <property type="project" value="UniProtKB-KW"/>
</dbReference>
<proteinExistence type="predicted"/>
<evidence type="ECO:0000256" key="15">
    <source>
        <dbReference type="SAM" id="MobiDB-lite"/>
    </source>
</evidence>
<evidence type="ECO:0000256" key="14">
    <source>
        <dbReference type="ARBA" id="ARBA00023136"/>
    </source>
</evidence>
<dbReference type="GO" id="GO:0005886">
    <property type="term" value="C:plasma membrane"/>
    <property type="evidence" value="ECO:0007669"/>
    <property type="project" value="UniProtKB-SubCell"/>
</dbReference>
<dbReference type="Proteomes" id="UP000527324">
    <property type="component" value="Unassembled WGS sequence"/>
</dbReference>
<keyword evidence="13" id="KW-0902">Two-component regulatory system</keyword>
<dbReference type="Pfam" id="PF00672">
    <property type="entry name" value="HAMP"/>
    <property type="match status" value="1"/>
</dbReference>
<dbReference type="SMART" id="SM00387">
    <property type="entry name" value="HATPase_c"/>
    <property type="match status" value="1"/>
</dbReference>
<comment type="caution">
    <text evidence="19">The sequence shown here is derived from an EMBL/GenBank/DDBJ whole genome shotgun (WGS) entry which is preliminary data.</text>
</comment>
<feature type="transmembrane region" description="Helical" evidence="16">
    <location>
        <begin position="21"/>
        <end position="45"/>
    </location>
</feature>
<dbReference type="InterPro" id="IPR003661">
    <property type="entry name" value="HisK_dim/P_dom"/>
</dbReference>
<evidence type="ECO:0000256" key="3">
    <source>
        <dbReference type="ARBA" id="ARBA00012438"/>
    </source>
</evidence>
<dbReference type="InterPro" id="IPR036097">
    <property type="entry name" value="HisK_dim/P_sf"/>
</dbReference>
<keyword evidence="8 16" id="KW-0812">Transmembrane</keyword>
<gene>
    <name evidence="19" type="ORF">GGQ93_000476</name>
</gene>
<keyword evidence="6" id="KW-0597">Phosphoprotein</keyword>
<keyword evidence="20" id="KW-1185">Reference proteome</keyword>
<dbReference type="SMART" id="SM00304">
    <property type="entry name" value="HAMP"/>
    <property type="match status" value="1"/>
</dbReference>
<evidence type="ECO:0000256" key="16">
    <source>
        <dbReference type="SAM" id="Phobius"/>
    </source>
</evidence>
<dbReference type="Gene3D" id="3.30.565.10">
    <property type="entry name" value="Histidine kinase-like ATPase, C-terminal domain"/>
    <property type="match status" value="1"/>
</dbReference>
<comment type="subcellular location">
    <subcellularLocation>
        <location evidence="2">Cell inner membrane</location>
        <topology evidence="2">Multi-pass membrane protein</topology>
    </subcellularLocation>
</comment>
<dbReference type="SUPFAM" id="SSF47384">
    <property type="entry name" value="Homodimeric domain of signal transducing histidine kinase"/>
    <property type="match status" value="1"/>
</dbReference>
<sequence>MRLLPAYLWPRFLKRRIPTSLWGRSLLIIVLPVLVMQVVVTWIFFDAHWQTVTARLSEGLAGDIAWAVESYEDDPSPRNLERLASRAERSMSLSIALQEGRTLPTETRRGPIGVVDRVLDRALDARLDRPYWFDTTRYPAYVDIQVQEPQGVLRIIAPRERAVATQAHIFVLWLAVATILLMGVAILFIRNQVRAIERLADAAEAFGRGETVPRFKPHGAREVRAAATAFLAMRDRIQRHIDQRTALLASVSHDLRTPLTRLRLELALAPPFKRQAAMRGDLDEMEHMIDEYLDFARGEAGEPPKPVSIPDLLKTAGEDAKRAGAEVELAAPEGLTASLRPLAFKRALVNLAGNAASHGERVRLSARALASGGLEIAVEDDGPGIPEDMYEEAFRPFSRLDESRNQNRKGVGLGLAIARDVARGHGGDVTLDRSDMGGLKAIIRLPGQASIVAPSSETGGQGASSVRTGHGDENDA</sequence>
<evidence type="ECO:0000256" key="7">
    <source>
        <dbReference type="ARBA" id="ARBA00022679"/>
    </source>
</evidence>
<name>A0A7W9C4B7_9CAUL</name>
<evidence type="ECO:0000259" key="17">
    <source>
        <dbReference type="PROSITE" id="PS50109"/>
    </source>
</evidence>
<dbReference type="PROSITE" id="PS50109">
    <property type="entry name" value="HIS_KIN"/>
    <property type="match status" value="1"/>
</dbReference>
<dbReference type="RefSeq" id="WP_224764280.1">
    <property type="nucleotide sequence ID" value="NZ_CAJFZW010000003.1"/>
</dbReference>
<dbReference type="InterPro" id="IPR003660">
    <property type="entry name" value="HAMP_dom"/>
</dbReference>
<dbReference type="GO" id="GO:0000155">
    <property type="term" value="F:phosphorelay sensor kinase activity"/>
    <property type="evidence" value="ECO:0007669"/>
    <property type="project" value="InterPro"/>
</dbReference>
<dbReference type="CDD" id="cd06225">
    <property type="entry name" value="HAMP"/>
    <property type="match status" value="1"/>
</dbReference>
<keyword evidence="12 16" id="KW-1133">Transmembrane helix</keyword>
<keyword evidence="14 16" id="KW-0472">Membrane</keyword>
<dbReference type="SUPFAM" id="SSF55874">
    <property type="entry name" value="ATPase domain of HSP90 chaperone/DNA topoisomerase II/histidine kinase"/>
    <property type="match status" value="1"/>
</dbReference>
<dbReference type="CDD" id="cd00082">
    <property type="entry name" value="HisKA"/>
    <property type="match status" value="1"/>
</dbReference>
<dbReference type="PANTHER" id="PTHR44936">
    <property type="entry name" value="SENSOR PROTEIN CREC"/>
    <property type="match status" value="1"/>
</dbReference>
<dbReference type="PROSITE" id="PS50885">
    <property type="entry name" value="HAMP"/>
    <property type="match status" value="1"/>
</dbReference>
<dbReference type="AlphaFoldDB" id="A0A7W9C4B7"/>
<feature type="domain" description="Histidine kinase" evidence="17">
    <location>
        <begin position="250"/>
        <end position="449"/>
    </location>
</feature>
<feature type="region of interest" description="Disordered" evidence="15">
    <location>
        <begin position="452"/>
        <end position="476"/>
    </location>
</feature>
<dbReference type="Pfam" id="PF00512">
    <property type="entry name" value="HisKA"/>
    <property type="match status" value="1"/>
</dbReference>
<evidence type="ECO:0000256" key="9">
    <source>
        <dbReference type="ARBA" id="ARBA00022741"/>
    </source>
</evidence>
<feature type="domain" description="HAMP" evidence="18">
    <location>
        <begin position="190"/>
        <end position="242"/>
    </location>
</feature>
<keyword evidence="5" id="KW-0997">Cell inner membrane</keyword>
<protein>
    <recommendedName>
        <fullName evidence="3">histidine kinase</fullName>
        <ecNumber evidence="3">2.7.13.3</ecNumber>
    </recommendedName>
</protein>
<dbReference type="Pfam" id="PF02518">
    <property type="entry name" value="HATPase_c"/>
    <property type="match status" value="1"/>
</dbReference>
<evidence type="ECO:0000313" key="19">
    <source>
        <dbReference type="EMBL" id="MBB5738785.1"/>
    </source>
</evidence>
<accession>A0A7W9C4B7</accession>
<evidence type="ECO:0000313" key="20">
    <source>
        <dbReference type="Proteomes" id="UP000527324"/>
    </source>
</evidence>
<dbReference type="InterPro" id="IPR004358">
    <property type="entry name" value="Sig_transdc_His_kin-like_C"/>
</dbReference>
<feature type="transmembrane region" description="Helical" evidence="16">
    <location>
        <begin position="167"/>
        <end position="189"/>
    </location>
</feature>
<evidence type="ECO:0000259" key="18">
    <source>
        <dbReference type="PROSITE" id="PS50885"/>
    </source>
</evidence>
<evidence type="ECO:0000256" key="5">
    <source>
        <dbReference type="ARBA" id="ARBA00022519"/>
    </source>
</evidence>